<dbReference type="InterPro" id="IPR004095">
    <property type="entry name" value="TGS"/>
</dbReference>
<dbReference type="Pfam" id="PF13328">
    <property type="entry name" value="HD_4"/>
    <property type="match status" value="1"/>
</dbReference>
<feature type="domain" description="ACT" evidence="3">
    <location>
        <begin position="653"/>
        <end position="727"/>
    </location>
</feature>
<dbReference type="PROSITE" id="PS51880">
    <property type="entry name" value="TGS"/>
    <property type="match status" value="1"/>
</dbReference>
<dbReference type="SUPFAM" id="SSF81301">
    <property type="entry name" value="Nucleotidyltransferase"/>
    <property type="match status" value="1"/>
</dbReference>
<dbReference type="InterPro" id="IPR002912">
    <property type="entry name" value="ACT_dom"/>
</dbReference>
<dbReference type="CDD" id="cd05399">
    <property type="entry name" value="NT_Rel-Spo_like"/>
    <property type="match status" value="1"/>
</dbReference>
<evidence type="ECO:0000256" key="2">
    <source>
        <dbReference type="SAM" id="MobiDB-lite"/>
    </source>
</evidence>
<dbReference type="GO" id="GO:0005886">
    <property type="term" value="C:plasma membrane"/>
    <property type="evidence" value="ECO:0007669"/>
    <property type="project" value="TreeGrafter"/>
</dbReference>
<keyword evidence="7" id="KW-1185">Reference proteome</keyword>
<dbReference type="Gene3D" id="1.10.3210.10">
    <property type="entry name" value="Hypothetical protein af1432"/>
    <property type="match status" value="1"/>
</dbReference>
<reference evidence="7" key="1">
    <citation type="submission" date="2020-01" db="EMBL/GenBank/DDBJ databases">
        <title>Phosphoaccumulans saitamaens gen. nov., sp. nov., a polyphosphate accumulating bacterium isolated from surface river water.</title>
        <authorList>
            <person name="Watanabe K."/>
            <person name="Suda W."/>
        </authorList>
    </citation>
    <scope>NUCLEOTIDE SEQUENCE [LARGE SCALE GENOMIC DNA]</scope>
    <source>
        <strain evidence="7">ICHIAU1</strain>
    </source>
</reference>
<dbReference type="Gene3D" id="3.30.70.260">
    <property type="match status" value="1"/>
</dbReference>
<dbReference type="Pfam" id="PF13291">
    <property type="entry name" value="ACT_4"/>
    <property type="match status" value="1"/>
</dbReference>
<dbReference type="GO" id="GO:0008728">
    <property type="term" value="F:GTP diphosphokinase activity"/>
    <property type="evidence" value="ECO:0007669"/>
    <property type="project" value="TreeGrafter"/>
</dbReference>
<dbReference type="FunFam" id="3.30.460.10:FF:000001">
    <property type="entry name" value="GTP pyrophosphokinase RelA"/>
    <property type="match status" value="1"/>
</dbReference>
<accession>A0A7R6QVN4</accession>
<dbReference type="InterPro" id="IPR012675">
    <property type="entry name" value="Beta-grasp_dom_sf"/>
</dbReference>
<dbReference type="PROSITE" id="PS51831">
    <property type="entry name" value="HD"/>
    <property type="match status" value="1"/>
</dbReference>
<organism evidence="6 7">
    <name type="scientific">Fluviibacter phosphoraccumulans</name>
    <dbReference type="NCBI Taxonomy" id="1751046"/>
    <lineage>
        <taxon>Bacteria</taxon>
        <taxon>Pseudomonadati</taxon>
        <taxon>Pseudomonadota</taxon>
        <taxon>Betaproteobacteria</taxon>
        <taxon>Rhodocyclales</taxon>
        <taxon>Fluviibacteraceae</taxon>
        <taxon>Fluviibacter</taxon>
    </lineage>
</organism>
<dbReference type="GO" id="GO:0015969">
    <property type="term" value="P:guanosine tetraphosphate metabolic process"/>
    <property type="evidence" value="ECO:0007669"/>
    <property type="project" value="InterPro"/>
</dbReference>
<dbReference type="SUPFAM" id="SSF109604">
    <property type="entry name" value="HD-domain/PDEase-like"/>
    <property type="match status" value="1"/>
</dbReference>
<comment type="similarity">
    <text evidence="1">Belongs to the relA/spoT family.</text>
</comment>
<dbReference type="RefSeq" id="WP_162048879.1">
    <property type="nucleotide sequence ID" value="NZ_AP022345.1"/>
</dbReference>
<dbReference type="PANTHER" id="PTHR21262:SF36">
    <property type="entry name" value="BIFUNCTIONAL (P)PPGPP SYNTHASE_HYDROLASE SPOT"/>
    <property type="match status" value="1"/>
</dbReference>
<dbReference type="CDD" id="cd00077">
    <property type="entry name" value="HDc"/>
    <property type="match status" value="1"/>
</dbReference>
<dbReference type="Pfam" id="PF02824">
    <property type="entry name" value="TGS"/>
    <property type="match status" value="1"/>
</dbReference>
<dbReference type="FunFam" id="1.10.3210.10:FF:000001">
    <property type="entry name" value="GTP pyrophosphokinase RelA"/>
    <property type="match status" value="1"/>
</dbReference>
<dbReference type="OrthoDB" id="9805041at2"/>
<dbReference type="SUPFAM" id="SSF55021">
    <property type="entry name" value="ACT-like"/>
    <property type="match status" value="1"/>
</dbReference>
<evidence type="ECO:0000259" key="5">
    <source>
        <dbReference type="PROSITE" id="PS51880"/>
    </source>
</evidence>
<dbReference type="PANTHER" id="PTHR21262">
    <property type="entry name" value="GUANOSINE-3',5'-BIS DIPHOSPHATE 3'-PYROPHOSPHOHYDROLASE"/>
    <property type="match status" value="1"/>
</dbReference>
<dbReference type="FunFam" id="3.10.20.30:FF:000002">
    <property type="entry name" value="GTP pyrophosphokinase (RelA/SpoT)"/>
    <property type="match status" value="1"/>
</dbReference>
<dbReference type="InterPro" id="IPR003607">
    <property type="entry name" value="HD/PDEase_dom"/>
</dbReference>
<sequence length="733" mass="82047">MNTEARAPVNPEIPPDLPSALGSDDPAYRVFIDSLDYLSPADLARVEDAFVFSERCHRGQARISGEAYITHPLAVAGALADWKMDAVAIMAALLHDTIEDTGVTKEELAQRFGKPVAELVEGLSKLDRLEFASQHEAQAENFRKMLLAMARDIRVILIKLTDRLHNMQTLGSMRPDKRRRIARETLEIYAPIANRLGLNTLFRELQDLAFQNIYPNRYEVLERAVKSVRGNRKEMVQRILSSLADKLAQAGVKAEVFGRQKTLYSIYRKMIEKHLSFSQVLDLYGFRVVVEDEMSCYRALGALHALYKPLPGKFKDYLAIPKVNGYQSLHTTLIGPYGTPIEIQIRTRDMHRLAQEGVASHWLYKESGKFSDDLHDKTTKWLESLVEMQSMSGDSSEFYEHAKVDLFPDEVFVFTPNGKILTLPRGATAVDFAYAVHTDIGNRCVAARINREFAPLRTELQNGDQIEIVTAVIPNPNPAWLKFVKSGRTRSKIRHFLRSAHHDSSAALGKRMLSSELARYGQRLQDVPVAGWGRVLDRSGAQAEGHILSEIGTGQRPAGDVVVELLGLDPAKALPASGTAPVLINGSDGVAVHLSTCCQPIPGDPIVGSLDATRGLVVHTHDCLRIRRHLGQDAQKWVDVEWAPEVHSQFDVRIRVEIRNQRGVLARISSAIAEADSNIMHISMDDAGGMYTTLYFTLQVRDRKHLARVMRGIRHLPEVSRISRIRDSEERST</sequence>
<dbReference type="EMBL" id="AP022345">
    <property type="protein sequence ID" value="BBU68187.1"/>
    <property type="molecule type" value="Genomic_DNA"/>
</dbReference>
<dbReference type="InterPro" id="IPR012676">
    <property type="entry name" value="TGS-like"/>
</dbReference>
<dbReference type="Pfam" id="PF19296">
    <property type="entry name" value="RelA_AH_RIS"/>
    <property type="match status" value="1"/>
</dbReference>
<dbReference type="GO" id="GO:0008893">
    <property type="term" value="F:guanosine-3',5'-bis(diphosphate) 3'-diphosphatase activity"/>
    <property type="evidence" value="ECO:0007669"/>
    <property type="project" value="TreeGrafter"/>
</dbReference>
<feature type="region of interest" description="Disordered" evidence="2">
    <location>
        <begin position="1"/>
        <end position="21"/>
    </location>
</feature>
<comment type="function">
    <text evidence="1">In eubacteria ppGpp (guanosine 3'-diphosphate 5'-diphosphate) is a mediator of the stringent response that coordinates a variety of cellular activities in response to changes in nutritional abundance.</text>
</comment>
<dbReference type="InterPro" id="IPR043519">
    <property type="entry name" value="NT_sf"/>
</dbReference>
<dbReference type="SMART" id="SM00954">
    <property type="entry name" value="RelA_SpoT"/>
    <property type="match status" value="1"/>
</dbReference>
<dbReference type="GO" id="GO:0042594">
    <property type="term" value="P:response to starvation"/>
    <property type="evidence" value="ECO:0007669"/>
    <property type="project" value="TreeGrafter"/>
</dbReference>
<evidence type="ECO:0000259" key="3">
    <source>
        <dbReference type="PROSITE" id="PS51671"/>
    </source>
</evidence>
<dbReference type="InterPro" id="IPR033655">
    <property type="entry name" value="TGS_RelA/SpoT"/>
</dbReference>
<keyword evidence="6" id="KW-0378">Hydrolase</keyword>
<evidence type="ECO:0000259" key="4">
    <source>
        <dbReference type="PROSITE" id="PS51831"/>
    </source>
</evidence>
<evidence type="ECO:0000256" key="1">
    <source>
        <dbReference type="RuleBase" id="RU003847"/>
    </source>
</evidence>
<dbReference type="GO" id="GO:0015949">
    <property type="term" value="P:nucleobase-containing small molecule interconversion"/>
    <property type="evidence" value="ECO:0007669"/>
    <property type="project" value="UniProtKB-ARBA"/>
</dbReference>
<feature type="domain" description="TGS" evidence="5">
    <location>
        <begin position="409"/>
        <end position="470"/>
    </location>
</feature>
<dbReference type="SMART" id="SM00471">
    <property type="entry name" value="HDc"/>
    <property type="match status" value="1"/>
</dbReference>
<dbReference type="Proteomes" id="UP000463961">
    <property type="component" value="Chromosome"/>
</dbReference>
<dbReference type="Pfam" id="PF04607">
    <property type="entry name" value="RelA_SpoT"/>
    <property type="match status" value="1"/>
</dbReference>
<dbReference type="InterPro" id="IPR004811">
    <property type="entry name" value="RelA/Spo_fam"/>
</dbReference>
<dbReference type="InterPro" id="IPR007685">
    <property type="entry name" value="RelA_SpoT"/>
</dbReference>
<dbReference type="Gene3D" id="3.30.460.10">
    <property type="entry name" value="Beta Polymerase, domain 2"/>
    <property type="match status" value="1"/>
</dbReference>
<dbReference type="InterPro" id="IPR045865">
    <property type="entry name" value="ACT-like_dom_sf"/>
</dbReference>
<dbReference type="CDD" id="cd01668">
    <property type="entry name" value="TGS_RSH"/>
    <property type="match status" value="1"/>
</dbReference>
<dbReference type="NCBIfam" id="TIGR00691">
    <property type="entry name" value="spoT_relA"/>
    <property type="match status" value="1"/>
</dbReference>
<dbReference type="AlphaFoldDB" id="A0A7R6QVN4"/>
<gene>
    <name evidence="6" type="ORF">ICHIAU1_04700</name>
</gene>
<dbReference type="PROSITE" id="PS51671">
    <property type="entry name" value="ACT"/>
    <property type="match status" value="1"/>
</dbReference>
<evidence type="ECO:0000313" key="6">
    <source>
        <dbReference type="EMBL" id="BBU68187.1"/>
    </source>
</evidence>
<dbReference type="InterPro" id="IPR045600">
    <property type="entry name" value="RelA/SpoT_AH_RIS"/>
</dbReference>
<protein>
    <submittedName>
        <fullName evidence="6">Guanosine-3',5'-bis(Diphosphate) 3'-pyrophosphohydrolase</fullName>
    </submittedName>
</protein>
<dbReference type="CDD" id="cd04876">
    <property type="entry name" value="ACT_RelA-SpoT"/>
    <property type="match status" value="1"/>
</dbReference>
<proteinExistence type="inferred from homology"/>
<evidence type="ECO:0000313" key="7">
    <source>
        <dbReference type="Proteomes" id="UP000463961"/>
    </source>
</evidence>
<name>A0A7R6QVN4_9RHOO</name>
<dbReference type="SUPFAM" id="SSF81271">
    <property type="entry name" value="TGS-like"/>
    <property type="match status" value="1"/>
</dbReference>
<feature type="domain" description="HD" evidence="4">
    <location>
        <begin position="68"/>
        <end position="167"/>
    </location>
</feature>
<dbReference type="InterPro" id="IPR006674">
    <property type="entry name" value="HD_domain"/>
</dbReference>
<dbReference type="Gene3D" id="3.10.20.30">
    <property type="match status" value="1"/>
</dbReference>